<dbReference type="PANTHER" id="PTHR12788:SF10">
    <property type="entry name" value="PROTEIN-TYROSINE SULFOTRANSFERASE"/>
    <property type="match status" value="1"/>
</dbReference>
<dbReference type="OrthoDB" id="9800698at2"/>
<dbReference type="SMART" id="SM00028">
    <property type="entry name" value="TPR"/>
    <property type="match status" value="2"/>
</dbReference>
<name>A0A8G2BMZ4_9PROT</name>
<feature type="non-terminal residue" evidence="3">
    <location>
        <position position="1"/>
    </location>
</feature>
<dbReference type="PANTHER" id="PTHR12788">
    <property type="entry name" value="PROTEIN-TYROSINE SULFOTRANSFERASE 2"/>
    <property type="match status" value="1"/>
</dbReference>
<protein>
    <submittedName>
        <fullName evidence="3">Tetratricopeptide repeat-containing protein</fullName>
    </submittedName>
</protein>
<reference evidence="3 4" key="1">
    <citation type="submission" date="2016-10" db="EMBL/GenBank/DDBJ databases">
        <authorList>
            <person name="Varghese N."/>
            <person name="Submissions S."/>
        </authorList>
    </citation>
    <scope>NUCLEOTIDE SEQUENCE [LARGE SCALE GENOMIC DNA]</scope>
    <source>
        <strain evidence="3 4">DSM 18839</strain>
    </source>
</reference>
<gene>
    <name evidence="3" type="ORF">SAMN05660686_05071</name>
</gene>
<dbReference type="Pfam" id="PF00515">
    <property type="entry name" value="TPR_1"/>
    <property type="match status" value="1"/>
</dbReference>
<keyword evidence="4" id="KW-1185">Reference proteome</keyword>
<dbReference type="SUPFAM" id="SSF52540">
    <property type="entry name" value="P-loop containing nucleoside triphosphate hydrolases"/>
    <property type="match status" value="1"/>
</dbReference>
<dbReference type="SUPFAM" id="SSF48452">
    <property type="entry name" value="TPR-like"/>
    <property type="match status" value="1"/>
</dbReference>
<keyword evidence="2" id="KW-0802">TPR repeat</keyword>
<comment type="caution">
    <text evidence="3">The sequence shown here is derived from an EMBL/GenBank/DDBJ whole genome shotgun (WGS) entry which is preliminary data.</text>
</comment>
<feature type="repeat" description="TPR" evidence="2">
    <location>
        <begin position="2"/>
        <end position="35"/>
    </location>
</feature>
<evidence type="ECO:0000256" key="1">
    <source>
        <dbReference type="ARBA" id="ARBA00022679"/>
    </source>
</evidence>
<dbReference type="RefSeq" id="WP_139189502.1">
    <property type="nucleotide sequence ID" value="NZ_FNBW01000047.1"/>
</dbReference>
<sequence length="375" mass="43520">YTKVYINRGMAYKKVGDIQAAIEDFEQALEYDPKDPRALAEYCIELGLVRGLSSIDTLETALNNPLIRDTDAAHFHFALGRLYDDMQKHNIAFTHYKTANEIRADIRIKNGGCLYKRHKYKNIIEYTSPDFFAEKKNWGVSSSRPIFIVGMPRSGTTIIEQILASHSHVYGAGELDILPEISQRITSQNINLTADYVKTLADEYLMKLYIKNKEAKYVCDKMPHNFENLWLIALLFPRSVVLHCERDPMATCWSIYRSDLSGDHNYSNNLVTLGEHYLDYNTLMTHYKNVLPIEIHSIYYDKLVNDPENQICSILDICGLNYEESCFSPHQTKRPVKTASALQVTRPIYNYADNHWKYYKYYLKPLTKIIEQSEY</sequence>
<proteinExistence type="predicted"/>
<accession>A0A8G2BMZ4</accession>
<dbReference type="InterPro" id="IPR011990">
    <property type="entry name" value="TPR-like_helical_dom_sf"/>
</dbReference>
<dbReference type="GO" id="GO:0008476">
    <property type="term" value="F:protein-tyrosine sulfotransferase activity"/>
    <property type="evidence" value="ECO:0007669"/>
    <property type="project" value="InterPro"/>
</dbReference>
<dbReference type="EMBL" id="FNBW01000047">
    <property type="protein sequence ID" value="SDG63002.1"/>
    <property type="molecule type" value="Genomic_DNA"/>
</dbReference>
<dbReference type="Pfam" id="PF13469">
    <property type="entry name" value="Sulfotransfer_3"/>
    <property type="match status" value="1"/>
</dbReference>
<organism evidence="3 4">
    <name type="scientific">Thalassobaculum litoreum DSM 18839</name>
    <dbReference type="NCBI Taxonomy" id="1123362"/>
    <lineage>
        <taxon>Bacteria</taxon>
        <taxon>Pseudomonadati</taxon>
        <taxon>Pseudomonadota</taxon>
        <taxon>Alphaproteobacteria</taxon>
        <taxon>Rhodospirillales</taxon>
        <taxon>Thalassobaculaceae</taxon>
        <taxon>Thalassobaculum</taxon>
    </lineage>
</organism>
<dbReference type="Gene3D" id="3.40.50.300">
    <property type="entry name" value="P-loop containing nucleotide triphosphate hydrolases"/>
    <property type="match status" value="1"/>
</dbReference>
<dbReference type="AlphaFoldDB" id="A0A8G2BMZ4"/>
<dbReference type="PROSITE" id="PS50005">
    <property type="entry name" value="TPR"/>
    <property type="match status" value="1"/>
</dbReference>
<evidence type="ECO:0000313" key="3">
    <source>
        <dbReference type="EMBL" id="SDG63002.1"/>
    </source>
</evidence>
<dbReference type="Proteomes" id="UP000198615">
    <property type="component" value="Unassembled WGS sequence"/>
</dbReference>
<keyword evidence="1" id="KW-0808">Transferase</keyword>
<dbReference type="PROSITE" id="PS50293">
    <property type="entry name" value="TPR_REGION"/>
    <property type="match status" value="1"/>
</dbReference>
<dbReference type="InterPro" id="IPR026634">
    <property type="entry name" value="TPST-like"/>
</dbReference>
<dbReference type="InterPro" id="IPR027417">
    <property type="entry name" value="P-loop_NTPase"/>
</dbReference>
<dbReference type="Gene3D" id="1.25.40.10">
    <property type="entry name" value="Tetratricopeptide repeat domain"/>
    <property type="match status" value="1"/>
</dbReference>
<evidence type="ECO:0000313" key="4">
    <source>
        <dbReference type="Proteomes" id="UP000198615"/>
    </source>
</evidence>
<evidence type="ECO:0000256" key="2">
    <source>
        <dbReference type="PROSITE-ProRule" id="PRU00339"/>
    </source>
</evidence>
<dbReference type="InterPro" id="IPR019734">
    <property type="entry name" value="TPR_rpt"/>
</dbReference>